<dbReference type="EMBL" id="AMZH03011916">
    <property type="protein sequence ID" value="RRT52008.1"/>
    <property type="molecule type" value="Genomic_DNA"/>
</dbReference>
<dbReference type="Proteomes" id="UP000287651">
    <property type="component" value="Unassembled WGS sequence"/>
</dbReference>
<proteinExistence type="predicted"/>
<name>A0A426YJV9_ENSVE</name>
<evidence type="ECO:0000313" key="2">
    <source>
        <dbReference type="Proteomes" id="UP000287651"/>
    </source>
</evidence>
<accession>A0A426YJV9</accession>
<organism evidence="1 2">
    <name type="scientific">Ensete ventricosum</name>
    <name type="common">Abyssinian banana</name>
    <name type="synonym">Musa ensete</name>
    <dbReference type="NCBI Taxonomy" id="4639"/>
    <lineage>
        <taxon>Eukaryota</taxon>
        <taxon>Viridiplantae</taxon>
        <taxon>Streptophyta</taxon>
        <taxon>Embryophyta</taxon>
        <taxon>Tracheophyta</taxon>
        <taxon>Spermatophyta</taxon>
        <taxon>Magnoliopsida</taxon>
        <taxon>Liliopsida</taxon>
        <taxon>Zingiberales</taxon>
        <taxon>Musaceae</taxon>
        <taxon>Ensete</taxon>
    </lineage>
</organism>
<evidence type="ECO:0000313" key="1">
    <source>
        <dbReference type="EMBL" id="RRT52008.1"/>
    </source>
</evidence>
<dbReference type="AlphaFoldDB" id="A0A426YJV9"/>
<comment type="caution">
    <text evidence="1">The sequence shown here is derived from an EMBL/GenBank/DDBJ whole genome shotgun (WGS) entry which is preliminary data.</text>
</comment>
<gene>
    <name evidence="1" type="ORF">B296_00021463</name>
</gene>
<reference evidence="1 2" key="1">
    <citation type="journal article" date="2014" name="Agronomy (Basel)">
        <title>A Draft Genome Sequence for Ensete ventricosum, the Drought-Tolerant Tree Against Hunger.</title>
        <authorList>
            <person name="Harrison J."/>
            <person name="Moore K.A."/>
            <person name="Paszkiewicz K."/>
            <person name="Jones T."/>
            <person name="Grant M."/>
            <person name="Ambacheew D."/>
            <person name="Muzemil S."/>
            <person name="Studholme D.J."/>
        </authorList>
    </citation>
    <scope>NUCLEOTIDE SEQUENCE [LARGE SCALE GENOMIC DNA]</scope>
</reference>
<sequence>MVGRINGLYDDVVWAVSHPTMLLGQWDGAMTYPKVTVRADLGVLNWLHHGGPTTLMKWAKICHIILSPLKGVVPQEN</sequence>
<protein>
    <submittedName>
        <fullName evidence="1">Uncharacterized protein</fullName>
    </submittedName>
</protein>